<dbReference type="AlphaFoldDB" id="A0A182SH40"/>
<dbReference type="PANTHER" id="PTHR11802">
    <property type="entry name" value="SERINE PROTEASE FAMILY S10 SERINE CARBOXYPEPTIDASE"/>
    <property type="match status" value="1"/>
</dbReference>
<evidence type="ECO:0000313" key="9">
    <source>
        <dbReference type="Proteomes" id="UP000075901"/>
    </source>
</evidence>
<keyword evidence="5 7" id="KW-0378">Hydrolase</keyword>
<dbReference type="Gene3D" id="3.40.50.1820">
    <property type="entry name" value="alpha/beta hydrolase"/>
    <property type="match status" value="1"/>
</dbReference>
<dbReference type="EC" id="3.4.16.-" evidence="7"/>
<dbReference type="EnsemblMetazoa" id="AMAM006667-RA">
    <property type="protein sequence ID" value="AMAM006667-PA"/>
    <property type="gene ID" value="AMAM006667"/>
</dbReference>
<evidence type="ECO:0000256" key="7">
    <source>
        <dbReference type="RuleBase" id="RU361156"/>
    </source>
</evidence>
<dbReference type="PROSITE" id="PS00131">
    <property type="entry name" value="CARBOXYPEPT_SER_SER"/>
    <property type="match status" value="1"/>
</dbReference>
<dbReference type="VEuPathDB" id="VectorBase:AMAM006667"/>
<protein>
    <recommendedName>
        <fullName evidence="7">Carboxypeptidase</fullName>
        <ecNumber evidence="7">3.4.16.-</ecNumber>
    </recommendedName>
</protein>
<keyword evidence="9" id="KW-1185">Reference proteome</keyword>
<dbReference type="PRINTS" id="PR00724">
    <property type="entry name" value="CRBOXYPTASEC"/>
</dbReference>
<evidence type="ECO:0000256" key="3">
    <source>
        <dbReference type="ARBA" id="ARBA00022670"/>
    </source>
</evidence>
<dbReference type="Pfam" id="PF00450">
    <property type="entry name" value="Peptidase_S10"/>
    <property type="match status" value="1"/>
</dbReference>
<proteinExistence type="inferred from homology"/>
<sequence length="172" mass="19215">MLKPRVNSWVKDYNVLFVDSPVGSGFSYVEDHSLLARNSTTVNFYHTISSTTTFDWESNVSLYIASESYGGRIAVEFAYALAQEIQAGVMHCKLAGLFLGSAWLSPIDSIAAWPKFLLGLGYLDEAGRKRIEQRVATVREKLTQQQLDVAMDGWHGLQQAIIQETKGINCYN</sequence>
<comment type="similarity">
    <text evidence="1 7">Belongs to the peptidase S10 family.</text>
</comment>
<evidence type="ECO:0000313" key="8">
    <source>
        <dbReference type="EnsemblMetazoa" id="AMAM006667-PA"/>
    </source>
</evidence>
<dbReference type="InterPro" id="IPR018202">
    <property type="entry name" value="Ser_caboxypep_ser_AS"/>
</dbReference>
<reference evidence="8" key="2">
    <citation type="submission" date="2020-05" db="UniProtKB">
        <authorList>
            <consortium name="EnsemblMetazoa"/>
        </authorList>
    </citation>
    <scope>IDENTIFICATION</scope>
    <source>
        <strain evidence="8">maculatus3</strain>
    </source>
</reference>
<evidence type="ECO:0000256" key="6">
    <source>
        <dbReference type="ARBA" id="ARBA00023180"/>
    </source>
</evidence>
<accession>A0A182SH40</accession>
<evidence type="ECO:0000256" key="5">
    <source>
        <dbReference type="ARBA" id="ARBA00022801"/>
    </source>
</evidence>
<keyword evidence="4" id="KW-0732">Signal</keyword>
<dbReference type="InterPro" id="IPR001563">
    <property type="entry name" value="Peptidase_S10"/>
</dbReference>
<dbReference type="InterPro" id="IPR029058">
    <property type="entry name" value="AB_hydrolase_fold"/>
</dbReference>
<evidence type="ECO:0000256" key="1">
    <source>
        <dbReference type="ARBA" id="ARBA00009431"/>
    </source>
</evidence>
<dbReference type="GO" id="GO:0006508">
    <property type="term" value="P:proteolysis"/>
    <property type="evidence" value="ECO:0007669"/>
    <property type="project" value="UniProtKB-KW"/>
</dbReference>
<dbReference type="GO" id="GO:0004185">
    <property type="term" value="F:serine-type carboxypeptidase activity"/>
    <property type="evidence" value="ECO:0007669"/>
    <property type="project" value="UniProtKB-UniRule"/>
</dbReference>
<evidence type="ECO:0000256" key="4">
    <source>
        <dbReference type="ARBA" id="ARBA00022729"/>
    </source>
</evidence>
<keyword evidence="2 7" id="KW-0121">Carboxypeptidase</keyword>
<reference evidence="9" key="1">
    <citation type="submission" date="2013-09" db="EMBL/GenBank/DDBJ databases">
        <title>The Genome Sequence of Anopheles maculatus species B.</title>
        <authorList>
            <consortium name="The Broad Institute Genomics Platform"/>
            <person name="Neafsey D.E."/>
            <person name="Besansky N."/>
            <person name="Howell P."/>
            <person name="Walton C."/>
            <person name="Young S.K."/>
            <person name="Zeng Q."/>
            <person name="Gargeya S."/>
            <person name="Fitzgerald M."/>
            <person name="Haas B."/>
            <person name="Abouelleil A."/>
            <person name="Allen A.W."/>
            <person name="Alvarado L."/>
            <person name="Arachchi H.M."/>
            <person name="Berlin A.M."/>
            <person name="Chapman S.B."/>
            <person name="Gainer-Dewar J."/>
            <person name="Goldberg J."/>
            <person name="Griggs A."/>
            <person name="Gujja S."/>
            <person name="Hansen M."/>
            <person name="Howarth C."/>
            <person name="Imamovic A."/>
            <person name="Ireland A."/>
            <person name="Larimer J."/>
            <person name="McCowan C."/>
            <person name="Murphy C."/>
            <person name="Pearson M."/>
            <person name="Poon T.W."/>
            <person name="Priest M."/>
            <person name="Roberts A."/>
            <person name="Saif S."/>
            <person name="Shea T."/>
            <person name="Sisk P."/>
            <person name="Sykes S."/>
            <person name="Wortman J."/>
            <person name="Nusbaum C."/>
            <person name="Birren B."/>
        </authorList>
    </citation>
    <scope>NUCLEOTIDE SEQUENCE [LARGE SCALE GENOMIC DNA]</scope>
    <source>
        <strain evidence="9">maculatus3</strain>
    </source>
</reference>
<keyword evidence="3 7" id="KW-0645">Protease</keyword>
<keyword evidence="6" id="KW-0325">Glycoprotein</keyword>
<organism evidence="8 9">
    <name type="scientific">Anopheles maculatus</name>
    <dbReference type="NCBI Taxonomy" id="74869"/>
    <lineage>
        <taxon>Eukaryota</taxon>
        <taxon>Metazoa</taxon>
        <taxon>Ecdysozoa</taxon>
        <taxon>Arthropoda</taxon>
        <taxon>Hexapoda</taxon>
        <taxon>Insecta</taxon>
        <taxon>Pterygota</taxon>
        <taxon>Neoptera</taxon>
        <taxon>Endopterygota</taxon>
        <taxon>Diptera</taxon>
        <taxon>Nematocera</taxon>
        <taxon>Culicoidea</taxon>
        <taxon>Culicidae</taxon>
        <taxon>Anophelinae</taxon>
        <taxon>Anopheles</taxon>
        <taxon>Anopheles maculatus group</taxon>
    </lineage>
</organism>
<evidence type="ECO:0000256" key="2">
    <source>
        <dbReference type="ARBA" id="ARBA00022645"/>
    </source>
</evidence>
<name>A0A182SH40_9DIPT</name>
<dbReference type="SUPFAM" id="SSF53474">
    <property type="entry name" value="alpha/beta-Hydrolases"/>
    <property type="match status" value="1"/>
</dbReference>
<dbReference type="Proteomes" id="UP000075901">
    <property type="component" value="Unassembled WGS sequence"/>
</dbReference>
<dbReference type="PANTHER" id="PTHR11802:SF3">
    <property type="entry name" value="RETINOID-INDUCIBLE SERINE CARBOXYPEPTIDASE"/>
    <property type="match status" value="1"/>
</dbReference>